<dbReference type="EMBL" id="KR029590">
    <property type="protein sequence ID" value="AKH47256.1"/>
    <property type="molecule type" value="Genomic_DNA"/>
</dbReference>
<dbReference type="GO" id="GO:0006355">
    <property type="term" value="P:regulation of DNA-templated transcription"/>
    <property type="evidence" value="ECO:0007669"/>
    <property type="project" value="InterPro"/>
</dbReference>
<accession>A0A0F7L8D7</accession>
<organism evidence="1">
    <name type="scientific">uncultured marine virus</name>
    <dbReference type="NCBI Taxonomy" id="186617"/>
    <lineage>
        <taxon>Viruses</taxon>
        <taxon>environmental samples</taxon>
    </lineage>
</organism>
<protein>
    <submittedName>
        <fullName evidence="1">Uncharacterized protein</fullName>
    </submittedName>
</protein>
<reference evidence="1" key="1">
    <citation type="journal article" date="2015" name="Front. Microbiol.">
        <title>Combining genomic sequencing methods to explore viral diversity and reveal potential virus-host interactions.</title>
        <authorList>
            <person name="Chow C.E."/>
            <person name="Winget D.M."/>
            <person name="White R.A.III."/>
            <person name="Hallam S.J."/>
            <person name="Suttle C.A."/>
        </authorList>
    </citation>
    <scope>NUCLEOTIDE SEQUENCE</scope>
    <source>
        <strain evidence="1">H4084944</strain>
    </source>
</reference>
<sequence>MLKQKKFSLSQDVIEQIKIAAKADRRSESSLVDQILRRELRRALRDDDLARVQDAARKIT</sequence>
<evidence type="ECO:0000313" key="1">
    <source>
        <dbReference type="EMBL" id="AKH47256.1"/>
    </source>
</evidence>
<reference evidence="1" key="2">
    <citation type="submission" date="2015-03" db="EMBL/GenBank/DDBJ databases">
        <authorList>
            <person name="Chow C.-E.T."/>
            <person name="Winget D.M."/>
            <person name="White R.A.III."/>
            <person name="Hallam S.J."/>
            <person name="Suttle C.A."/>
        </authorList>
    </citation>
    <scope>NUCLEOTIDE SEQUENCE</scope>
    <source>
        <strain evidence="1">H4084944</strain>
    </source>
</reference>
<dbReference type="SUPFAM" id="SSF47598">
    <property type="entry name" value="Ribbon-helix-helix"/>
    <property type="match status" value="1"/>
</dbReference>
<dbReference type="InterPro" id="IPR010985">
    <property type="entry name" value="Ribbon_hlx_hlx"/>
</dbReference>
<proteinExistence type="predicted"/>
<name>A0A0F7L8D7_9VIRU</name>